<organism evidence="2">
    <name type="scientific">Cyprideis torosa</name>
    <dbReference type="NCBI Taxonomy" id="163714"/>
    <lineage>
        <taxon>Eukaryota</taxon>
        <taxon>Metazoa</taxon>
        <taxon>Ecdysozoa</taxon>
        <taxon>Arthropoda</taxon>
        <taxon>Crustacea</taxon>
        <taxon>Oligostraca</taxon>
        <taxon>Ostracoda</taxon>
        <taxon>Podocopa</taxon>
        <taxon>Podocopida</taxon>
        <taxon>Cytherocopina</taxon>
        <taxon>Cytheroidea</taxon>
        <taxon>Cytherideidae</taxon>
        <taxon>Cyprideis</taxon>
    </lineage>
</organism>
<gene>
    <name evidence="2" type="ORF">CTOB1V02_LOCUS9651</name>
</gene>
<feature type="region of interest" description="Disordered" evidence="1">
    <location>
        <begin position="50"/>
        <end position="82"/>
    </location>
</feature>
<feature type="compositionally biased region" description="Low complexity" evidence="1">
    <location>
        <begin position="58"/>
        <end position="71"/>
    </location>
</feature>
<protein>
    <submittedName>
        <fullName evidence="2">Uncharacterized protein</fullName>
    </submittedName>
</protein>
<reference evidence="2" key="1">
    <citation type="submission" date="2020-11" db="EMBL/GenBank/DDBJ databases">
        <authorList>
            <person name="Tran Van P."/>
        </authorList>
    </citation>
    <scope>NUCLEOTIDE SEQUENCE</scope>
</reference>
<evidence type="ECO:0000256" key="1">
    <source>
        <dbReference type="SAM" id="MobiDB-lite"/>
    </source>
</evidence>
<sequence length="275" mass="30352">MGANIAGREAPFRSRLRRVSLSAAEDDKACCASQQTQPHSLGVIPDATLSSREKEGEGSTSGVSTVNSVKSDVGAEDSDRSEELQRRLLVAKEENMQLMHQFLTLQEKVNCLLRASVDEQHRSLRTLFRGRRLSRPFNQGLFPFSPSLWNGASSAPPMTRLPQRDIVGPPPEGLPGPPSPELTPEQQSIRDWLLSTDGPCLEESEANSFLREGITMKDVTVESSDGGLSREDLQRLELKVGVELRVWRAICSLRHSLSKTKSESNNMTANEKSLD</sequence>
<feature type="compositionally biased region" description="Pro residues" evidence="1">
    <location>
        <begin position="168"/>
        <end position="181"/>
    </location>
</feature>
<proteinExistence type="predicted"/>
<evidence type="ECO:0000313" key="2">
    <source>
        <dbReference type="EMBL" id="CAD7231808.1"/>
    </source>
</evidence>
<name>A0A7R8ZP32_9CRUS</name>
<feature type="region of interest" description="Disordered" evidence="1">
    <location>
        <begin position="153"/>
        <end position="184"/>
    </location>
</feature>
<dbReference type="AlphaFoldDB" id="A0A7R8ZP32"/>
<dbReference type="EMBL" id="OB663889">
    <property type="protein sequence ID" value="CAD7231808.1"/>
    <property type="molecule type" value="Genomic_DNA"/>
</dbReference>
<accession>A0A7R8ZP32</accession>